<dbReference type="InterPro" id="IPR014747">
    <property type="entry name" value="Bac_photo_RC_H_C"/>
</dbReference>
<dbReference type="GeneID" id="89529086"/>
<feature type="domain" description="DUF2382" evidence="3">
    <location>
        <begin position="146"/>
        <end position="256"/>
    </location>
</feature>
<evidence type="ECO:0000259" key="2">
    <source>
        <dbReference type="Pfam" id="PF05239"/>
    </source>
</evidence>
<dbReference type="Gene3D" id="3.90.50.10">
    <property type="entry name" value="Photosynthetic Reaction Center, subunit H, domain 2"/>
    <property type="match status" value="1"/>
</dbReference>
<name>A0A4R3ZMZ1_9ACTN</name>
<dbReference type="InterPro" id="IPR011033">
    <property type="entry name" value="PRC_barrel-like_sf"/>
</dbReference>
<evidence type="ECO:0000313" key="5">
    <source>
        <dbReference type="Proteomes" id="UP000295805"/>
    </source>
</evidence>
<dbReference type="GO" id="GO:0019684">
    <property type="term" value="P:photosynthesis, light reaction"/>
    <property type="evidence" value="ECO:0007669"/>
    <property type="project" value="InterPro"/>
</dbReference>
<sequence length="266" mass="29024">MTDNSFDRLANATVYDNSGDKIGKLGTLYVDNDSGQPSFATVSTGLFGMSESFVPLQGAQLGDDDVRVAYTKDQVKDAPRIDAGGDLSPAEEDRLYSHYGLTGGGAATGRTDRATVSDDDVDARVKAGTTGQSREGGHEATDTVTAHEERLNVGTRTEETGRVRLRKYTTTETENVEVPVSKEKLVVEREDAGGTVRKGGLDEVSDGEHVEEITLREERPVVEKETVERERLRVGKEKVTDTETVSEEVRTEHIDIDGDTDQTTRR</sequence>
<evidence type="ECO:0000313" key="4">
    <source>
        <dbReference type="EMBL" id="TCW19951.1"/>
    </source>
</evidence>
<dbReference type="RefSeq" id="WP_109149172.1">
    <property type="nucleotide sequence ID" value="NZ_CP143053.1"/>
</dbReference>
<dbReference type="PANTHER" id="PTHR38463">
    <property type="entry name" value="STRESS RESPONSE PROTEIN YSNF"/>
    <property type="match status" value="1"/>
</dbReference>
<reference evidence="4 5" key="1">
    <citation type="submission" date="2019-03" db="EMBL/GenBank/DDBJ databases">
        <title>Root nodule microbial communities of legume samples collected from USA, Mexico and Botswana.</title>
        <authorList>
            <person name="Hirsch A."/>
        </authorList>
    </citation>
    <scope>NUCLEOTIDE SEQUENCE [LARGE SCALE GENOMIC DNA]</scope>
    <source>
        <strain evidence="4 5">55</strain>
    </source>
</reference>
<protein>
    <submittedName>
        <fullName evidence="4">Uncharacterized protein (TIGR02271 family)</fullName>
    </submittedName>
</protein>
<dbReference type="AlphaFoldDB" id="A0A4R3ZMZ1"/>
<dbReference type="Proteomes" id="UP000295805">
    <property type="component" value="Unassembled WGS sequence"/>
</dbReference>
<dbReference type="Pfam" id="PF05239">
    <property type="entry name" value="PRC"/>
    <property type="match status" value="1"/>
</dbReference>
<feature type="domain" description="PRC-barrel" evidence="2">
    <location>
        <begin position="4"/>
        <end position="74"/>
    </location>
</feature>
<dbReference type="SUPFAM" id="SSF50346">
    <property type="entry name" value="PRC-barrel domain"/>
    <property type="match status" value="1"/>
</dbReference>
<accession>A0A4R3ZMZ1</accession>
<dbReference type="GO" id="GO:0030077">
    <property type="term" value="C:plasma membrane light-harvesting complex"/>
    <property type="evidence" value="ECO:0007669"/>
    <property type="project" value="InterPro"/>
</dbReference>
<feature type="region of interest" description="Disordered" evidence="1">
    <location>
        <begin position="233"/>
        <end position="266"/>
    </location>
</feature>
<evidence type="ECO:0000256" key="1">
    <source>
        <dbReference type="SAM" id="MobiDB-lite"/>
    </source>
</evidence>
<gene>
    <name evidence="4" type="ORF">EDD19_13530</name>
</gene>
<dbReference type="PANTHER" id="PTHR38463:SF1">
    <property type="entry name" value="STRESS RESPONSE PROTEIN YSNF"/>
    <property type="match status" value="1"/>
</dbReference>
<dbReference type="InterPro" id="IPR027275">
    <property type="entry name" value="PRC-brl_dom"/>
</dbReference>
<dbReference type="Pfam" id="PF09557">
    <property type="entry name" value="DUF2382"/>
    <property type="match status" value="1"/>
</dbReference>
<proteinExistence type="predicted"/>
<dbReference type="EMBL" id="SMCX01000035">
    <property type="protein sequence ID" value="TCW19951.1"/>
    <property type="molecule type" value="Genomic_DNA"/>
</dbReference>
<organism evidence="4 5">
    <name type="scientific">Dietzia cinnamea</name>
    <dbReference type="NCBI Taxonomy" id="321318"/>
    <lineage>
        <taxon>Bacteria</taxon>
        <taxon>Bacillati</taxon>
        <taxon>Actinomycetota</taxon>
        <taxon>Actinomycetes</taxon>
        <taxon>Mycobacteriales</taxon>
        <taxon>Dietziaceae</taxon>
        <taxon>Dietzia</taxon>
    </lineage>
</organism>
<evidence type="ECO:0000259" key="3">
    <source>
        <dbReference type="Pfam" id="PF09557"/>
    </source>
</evidence>
<dbReference type="InterPro" id="IPR019060">
    <property type="entry name" value="DUF2382"/>
</dbReference>
<comment type="caution">
    <text evidence="4">The sequence shown here is derived from an EMBL/GenBank/DDBJ whole genome shotgun (WGS) entry which is preliminary data.</text>
</comment>
<dbReference type="InterPro" id="IPR052967">
    <property type="entry name" value="Stress_Response_Assoc"/>
</dbReference>